<feature type="transmembrane region" description="Helical" evidence="1">
    <location>
        <begin position="109"/>
        <end position="129"/>
    </location>
</feature>
<keyword evidence="3" id="KW-1185">Reference proteome</keyword>
<gene>
    <name evidence="2" type="ORF">ACFOKC_06650</name>
</gene>
<feature type="transmembrane region" description="Helical" evidence="1">
    <location>
        <begin position="42"/>
        <end position="60"/>
    </location>
</feature>
<evidence type="ECO:0000256" key="1">
    <source>
        <dbReference type="SAM" id="Phobius"/>
    </source>
</evidence>
<feature type="transmembrane region" description="Helical" evidence="1">
    <location>
        <begin position="80"/>
        <end position="103"/>
    </location>
</feature>
<keyword evidence="1" id="KW-0812">Transmembrane</keyword>
<keyword evidence="1" id="KW-1133">Transmembrane helix</keyword>
<sequence>MDLKPLARAAGALAALAVVAAVSFVVLATVLARAGVPRWTAAPTAVGAVVSAVLAAADAYTPLGNTQRTELLRAKPLGSLAVDFGVAAAVGAVAGYAGSLLLLSGQTAGLARTAVVAVAVVLGYGTFVARNFEVYRPGGAAAAGEFDPNA</sequence>
<dbReference type="AlphaFoldDB" id="A0ABD5NDX4"/>
<dbReference type="Proteomes" id="UP001595660">
    <property type="component" value="Unassembled WGS sequence"/>
</dbReference>
<dbReference type="GeneID" id="69116672"/>
<reference evidence="2 3" key="1">
    <citation type="journal article" date="2019" name="Int. J. Syst. Evol. Microbiol.">
        <title>The Global Catalogue of Microorganisms (GCM) 10K type strain sequencing project: providing services to taxonomists for standard genome sequencing and annotation.</title>
        <authorList>
            <consortium name="The Broad Institute Genomics Platform"/>
            <consortium name="The Broad Institute Genome Sequencing Center for Infectious Disease"/>
            <person name="Wu L."/>
            <person name="Ma J."/>
        </authorList>
    </citation>
    <scope>NUCLEOTIDE SEQUENCE [LARGE SCALE GENOMIC DNA]</scope>
    <source>
        <strain evidence="2 3">CGMCC 1.12562</strain>
    </source>
</reference>
<evidence type="ECO:0000313" key="2">
    <source>
        <dbReference type="EMBL" id="MFC3477401.1"/>
    </source>
</evidence>
<keyword evidence="1" id="KW-0472">Membrane</keyword>
<proteinExistence type="predicted"/>
<dbReference type="EMBL" id="JBHRWN010000002">
    <property type="protein sequence ID" value="MFC3477401.1"/>
    <property type="molecule type" value="Genomic_DNA"/>
</dbReference>
<comment type="caution">
    <text evidence="2">The sequence shown here is derived from an EMBL/GenBank/DDBJ whole genome shotgun (WGS) entry which is preliminary data.</text>
</comment>
<name>A0ABD5NDX4_9EURY</name>
<organism evidence="2 3">
    <name type="scientific">Halobacterium litoreum</name>
    <dbReference type="NCBI Taxonomy" id="2039234"/>
    <lineage>
        <taxon>Archaea</taxon>
        <taxon>Methanobacteriati</taxon>
        <taxon>Methanobacteriota</taxon>
        <taxon>Stenosarchaea group</taxon>
        <taxon>Halobacteria</taxon>
        <taxon>Halobacteriales</taxon>
        <taxon>Halobacteriaceae</taxon>
        <taxon>Halobacterium</taxon>
    </lineage>
</organism>
<evidence type="ECO:0000313" key="3">
    <source>
        <dbReference type="Proteomes" id="UP001595660"/>
    </source>
</evidence>
<protein>
    <submittedName>
        <fullName evidence="2">Uncharacterized protein</fullName>
    </submittedName>
</protein>
<dbReference type="RefSeq" id="WP_232571472.1">
    <property type="nucleotide sequence ID" value="NZ_CP089466.1"/>
</dbReference>
<accession>A0ABD5NDX4</accession>